<sequence>MFYHTFRSFGLSVSLLSRAASSLNLFPLLNPNRAMAGKLTLAINSNAPQKPTSSGPQAAADREIVISRKQ</sequence>
<feature type="region of interest" description="Disordered" evidence="1">
    <location>
        <begin position="46"/>
        <end position="70"/>
    </location>
</feature>
<accession>A0A2M4CEG4</accession>
<proteinExistence type="predicted"/>
<evidence type="ECO:0000256" key="1">
    <source>
        <dbReference type="SAM" id="MobiDB-lite"/>
    </source>
</evidence>
<dbReference type="EMBL" id="GGFJ01014494">
    <property type="protein sequence ID" value="MBW63635.1"/>
    <property type="molecule type" value="Transcribed_RNA"/>
</dbReference>
<dbReference type="AlphaFoldDB" id="A0A2M4CEG4"/>
<organism evidence="2">
    <name type="scientific">Anopheles marajoara</name>
    <dbReference type="NCBI Taxonomy" id="58244"/>
    <lineage>
        <taxon>Eukaryota</taxon>
        <taxon>Metazoa</taxon>
        <taxon>Ecdysozoa</taxon>
        <taxon>Arthropoda</taxon>
        <taxon>Hexapoda</taxon>
        <taxon>Insecta</taxon>
        <taxon>Pterygota</taxon>
        <taxon>Neoptera</taxon>
        <taxon>Endopterygota</taxon>
        <taxon>Diptera</taxon>
        <taxon>Nematocera</taxon>
        <taxon>Culicoidea</taxon>
        <taxon>Culicidae</taxon>
        <taxon>Anophelinae</taxon>
        <taxon>Anopheles</taxon>
    </lineage>
</organism>
<protein>
    <submittedName>
        <fullName evidence="2">Putative secreted protein</fullName>
    </submittedName>
</protein>
<evidence type="ECO:0000313" key="2">
    <source>
        <dbReference type="EMBL" id="MBW63635.1"/>
    </source>
</evidence>
<reference evidence="2" key="1">
    <citation type="submission" date="2018-01" db="EMBL/GenBank/DDBJ databases">
        <title>An insight into the sialome of Amazonian anophelines.</title>
        <authorList>
            <person name="Ribeiro J.M."/>
            <person name="Scarpassa V."/>
            <person name="Calvo E."/>
        </authorList>
    </citation>
    <scope>NUCLEOTIDE SEQUENCE</scope>
    <source>
        <tissue evidence="2">Salivary glands</tissue>
    </source>
</reference>
<name>A0A2M4CEG4_9DIPT</name>
<feature type="compositionally biased region" description="Polar residues" evidence="1">
    <location>
        <begin position="46"/>
        <end position="56"/>
    </location>
</feature>
<feature type="compositionally biased region" description="Basic and acidic residues" evidence="1">
    <location>
        <begin position="60"/>
        <end position="70"/>
    </location>
</feature>